<dbReference type="Proteomes" id="UP000604661">
    <property type="component" value="Unassembled WGS sequence"/>
</dbReference>
<dbReference type="PANTHER" id="PTHR43068:SF1">
    <property type="entry name" value="SLR1854 PROTEIN"/>
    <property type="match status" value="1"/>
</dbReference>
<reference evidence="2 3" key="1">
    <citation type="journal article" date="2020" name="ISME J.">
        <title>Comparative genomics reveals insights into cyanobacterial evolution and habitat adaptation.</title>
        <authorList>
            <person name="Chen M.Y."/>
            <person name="Teng W.K."/>
            <person name="Zhao L."/>
            <person name="Hu C.X."/>
            <person name="Zhou Y.K."/>
            <person name="Han B.P."/>
            <person name="Song L.R."/>
            <person name="Shu W.S."/>
        </authorList>
    </citation>
    <scope>NUCLEOTIDE SEQUENCE [LARGE SCALE GENOMIC DNA]</scope>
    <source>
        <strain evidence="2 3">FACHB-391</strain>
    </source>
</reference>
<name>A0ABR8F7F7_NOSLI</name>
<feature type="domain" description="DJ-1/PfpI" evidence="1">
    <location>
        <begin position="8"/>
        <end position="194"/>
    </location>
</feature>
<dbReference type="Gene3D" id="3.40.50.880">
    <property type="match status" value="1"/>
</dbReference>
<proteinExistence type="predicted"/>
<dbReference type="InterPro" id="IPR002818">
    <property type="entry name" value="DJ-1/PfpI"/>
</dbReference>
<organism evidence="2 3">
    <name type="scientific">Nostoc linckia FACHB-391</name>
    <dbReference type="NCBI Taxonomy" id="2692906"/>
    <lineage>
        <taxon>Bacteria</taxon>
        <taxon>Bacillati</taxon>
        <taxon>Cyanobacteriota</taxon>
        <taxon>Cyanophyceae</taxon>
        <taxon>Nostocales</taxon>
        <taxon>Nostocaceae</taxon>
        <taxon>Nostoc</taxon>
    </lineage>
</organism>
<dbReference type="RefSeq" id="WP_190901893.1">
    <property type="nucleotide sequence ID" value="NZ_JACJTE010000147.1"/>
</dbReference>
<dbReference type="InterPro" id="IPR029062">
    <property type="entry name" value="Class_I_gatase-like"/>
</dbReference>
<sequence>MTTINKGKIGVLIEEHFDPFEFRAFNEYFLQQGYQVDYISYLWGNPEITFHSSSEDGVIKEHVTVTTEVNDINPGDYKAIICIGAYAMDRLRYQEKVRKGEPSQAPAVVFIRKAMQEPNVKIGVICHGLWLLCAADVLENRRVTCAHNIIVDVENAGAEVIYENDLAADIVIDENLITGRYPDLVNQFMETLVKEIENRQRSRANASKLLLITTKVKNQRKNQDFALDYFLSPKVMPKILAISER</sequence>
<dbReference type="PANTHER" id="PTHR43068">
    <property type="entry name" value="SLR1854 PROTEIN"/>
    <property type="match status" value="1"/>
</dbReference>
<gene>
    <name evidence="2" type="ORF">H6G95_37550</name>
</gene>
<evidence type="ECO:0000313" key="2">
    <source>
        <dbReference type="EMBL" id="MBD2566148.1"/>
    </source>
</evidence>
<evidence type="ECO:0000313" key="3">
    <source>
        <dbReference type="Proteomes" id="UP000604661"/>
    </source>
</evidence>
<dbReference type="EMBL" id="JACJTE010000147">
    <property type="protein sequence ID" value="MBD2566148.1"/>
    <property type="molecule type" value="Genomic_DNA"/>
</dbReference>
<keyword evidence="3" id="KW-1185">Reference proteome</keyword>
<protein>
    <submittedName>
        <fullName evidence="2">DJ-1/PfpI family protein</fullName>
    </submittedName>
</protein>
<accession>A0ABR8F7F7</accession>
<comment type="caution">
    <text evidence="2">The sequence shown here is derived from an EMBL/GenBank/DDBJ whole genome shotgun (WGS) entry which is preliminary data.</text>
</comment>
<dbReference type="SUPFAM" id="SSF52317">
    <property type="entry name" value="Class I glutamine amidotransferase-like"/>
    <property type="match status" value="1"/>
</dbReference>
<dbReference type="Pfam" id="PF01965">
    <property type="entry name" value="DJ-1_PfpI"/>
    <property type="match status" value="1"/>
</dbReference>
<evidence type="ECO:0000259" key="1">
    <source>
        <dbReference type="Pfam" id="PF01965"/>
    </source>
</evidence>